<organism evidence="1">
    <name type="scientific">viral metagenome</name>
    <dbReference type="NCBI Taxonomy" id="1070528"/>
    <lineage>
        <taxon>unclassified sequences</taxon>
        <taxon>metagenomes</taxon>
        <taxon>organismal metagenomes</taxon>
    </lineage>
</organism>
<proteinExistence type="predicted"/>
<dbReference type="EMBL" id="MN739117">
    <property type="protein sequence ID" value="QHS89715.1"/>
    <property type="molecule type" value="Genomic_DNA"/>
</dbReference>
<name>A0A6C0BBR5_9ZZZZ</name>
<evidence type="ECO:0000313" key="1">
    <source>
        <dbReference type="EMBL" id="QHS89715.1"/>
    </source>
</evidence>
<protein>
    <submittedName>
        <fullName evidence="1">Uncharacterized protein</fullName>
    </submittedName>
</protein>
<reference evidence="1" key="1">
    <citation type="journal article" date="2020" name="Nature">
        <title>Giant virus diversity and host interactions through global metagenomics.</title>
        <authorList>
            <person name="Schulz F."/>
            <person name="Roux S."/>
            <person name="Paez-Espino D."/>
            <person name="Jungbluth S."/>
            <person name="Walsh D.A."/>
            <person name="Denef V.J."/>
            <person name="McMahon K.D."/>
            <person name="Konstantinidis K.T."/>
            <person name="Eloe-Fadrosh E.A."/>
            <person name="Kyrpides N.C."/>
            <person name="Woyke T."/>
        </authorList>
    </citation>
    <scope>NUCLEOTIDE SEQUENCE</scope>
    <source>
        <strain evidence="1">GVMAG-M-3300010160-26</strain>
    </source>
</reference>
<sequence length="101" mass="12077">MTEHLVALAAQMAHLIGIRNHLEEQYANTYSSILRILKYNNDNEAYIYETEPMSVDDDVNHFNHIVNLLNRVYWEIDEVYKKIWEKGFEEEKTEEDAKKED</sequence>
<accession>A0A6C0BBR5</accession>
<dbReference type="AlphaFoldDB" id="A0A6C0BBR5"/>